<comment type="caution">
    <text evidence="8">The sequence shown here is derived from an EMBL/GenBank/DDBJ whole genome shotgun (WGS) entry which is preliminary data.</text>
</comment>
<dbReference type="GO" id="GO:0050660">
    <property type="term" value="F:flavin adenine dinucleotide binding"/>
    <property type="evidence" value="ECO:0007669"/>
    <property type="project" value="InterPro"/>
</dbReference>
<dbReference type="EMBL" id="WLYK01000001">
    <property type="protein sequence ID" value="MTD12430.1"/>
    <property type="molecule type" value="Genomic_DNA"/>
</dbReference>
<proteinExistence type="inferred from homology"/>
<dbReference type="InterPro" id="IPR009100">
    <property type="entry name" value="AcylCoA_DH/oxidase_NM_dom_sf"/>
</dbReference>
<dbReference type="Gene3D" id="1.10.540.10">
    <property type="entry name" value="Acyl-CoA dehydrogenase/oxidase, N-terminal domain"/>
    <property type="match status" value="1"/>
</dbReference>
<dbReference type="PANTHER" id="PTHR43884:SF20">
    <property type="entry name" value="ACYL-COA DEHYDROGENASE FADE28"/>
    <property type="match status" value="1"/>
</dbReference>
<dbReference type="GO" id="GO:0003995">
    <property type="term" value="F:acyl-CoA dehydrogenase activity"/>
    <property type="evidence" value="ECO:0007669"/>
    <property type="project" value="TreeGrafter"/>
</dbReference>
<dbReference type="PANTHER" id="PTHR43884">
    <property type="entry name" value="ACYL-COA DEHYDROGENASE"/>
    <property type="match status" value="1"/>
</dbReference>
<dbReference type="Gene3D" id="1.20.140.10">
    <property type="entry name" value="Butyryl-CoA Dehydrogenase, subunit A, domain 3"/>
    <property type="match status" value="1"/>
</dbReference>
<evidence type="ECO:0000313" key="9">
    <source>
        <dbReference type="Proteomes" id="UP000460221"/>
    </source>
</evidence>
<dbReference type="Pfam" id="PF02771">
    <property type="entry name" value="Acyl-CoA_dh_N"/>
    <property type="match status" value="1"/>
</dbReference>
<keyword evidence="4" id="KW-0274">FAD</keyword>
<comment type="cofactor">
    <cofactor evidence="1">
        <name>FAD</name>
        <dbReference type="ChEBI" id="CHEBI:57692"/>
    </cofactor>
</comment>
<organism evidence="8 9">
    <name type="scientific">Nakamurella alba</name>
    <dbReference type="NCBI Taxonomy" id="2665158"/>
    <lineage>
        <taxon>Bacteria</taxon>
        <taxon>Bacillati</taxon>
        <taxon>Actinomycetota</taxon>
        <taxon>Actinomycetes</taxon>
        <taxon>Nakamurellales</taxon>
        <taxon>Nakamurellaceae</taxon>
        <taxon>Nakamurella</taxon>
    </lineage>
</organism>
<dbReference type="SUPFAM" id="SSF47203">
    <property type="entry name" value="Acyl-CoA dehydrogenase C-terminal domain-like"/>
    <property type="match status" value="1"/>
</dbReference>
<evidence type="ECO:0000256" key="2">
    <source>
        <dbReference type="ARBA" id="ARBA00009347"/>
    </source>
</evidence>
<accession>A0A7K1FED0</accession>
<dbReference type="SUPFAM" id="SSF56645">
    <property type="entry name" value="Acyl-CoA dehydrogenase NM domain-like"/>
    <property type="match status" value="1"/>
</dbReference>
<reference evidence="8 9" key="1">
    <citation type="submission" date="2019-11" db="EMBL/GenBank/DDBJ databases">
        <authorList>
            <person name="Jiang L.-Q."/>
        </authorList>
    </citation>
    <scope>NUCLEOTIDE SEQUENCE [LARGE SCALE GENOMIC DNA]</scope>
    <source>
        <strain evidence="8 9">YIM 132087</strain>
    </source>
</reference>
<evidence type="ECO:0000259" key="6">
    <source>
        <dbReference type="Pfam" id="PF00441"/>
    </source>
</evidence>
<evidence type="ECO:0000256" key="1">
    <source>
        <dbReference type="ARBA" id="ARBA00001974"/>
    </source>
</evidence>
<evidence type="ECO:0000259" key="7">
    <source>
        <dbReference type="Pfam" id="PF02771"/>
    </source>
</evidence>
<evidence type="ECO:0000256" key="4">
    <source>
        <dbReference type="ARBA" id="ARBA00022827"/>
    </source>
</evidence>
<keyword evidence="3" id="KW-0285">Flavoprotein</keyword>
<evidence type="ECO:0000313" key="8">
    <source>
        <dbReference type="EMBL" id="MTD12430.1"/>
    </source>
</evidence>
<gene>
    <name evidence="8" type="ORF">GIS00_00540</name>
</gene>
<dbReference type="InterPro" id="IPR036250">
    <property type="entry name" value="AcylCo_DH-like_C"/>
</dbReference>
<dbReference type="Pfam" id="PF00441">
    <property type="entry name" value="Acyl-CoA_dh_1"/>
    <property type="match status" value="1"/>
</dbReference>
<evidence type="ECO:0000256" key="5">
    <source>
        <dbReference type="ARBA" id="ARBA00023002"/>
    </source>
</evidence>
<dbReference type="Proteomes" id="UP000460221">
    <property type="component" value="Unassembled WGS sequence"/>
</dbReference>
<evidence type="ECO:0000256" key="3">
    <source>
        <dbReference type="ARBA" id="ARBA00022630"/>
    </source>
</evidence>
<keyword evidence="9" id="KW-1185">Reference proteome</keyword>
<protein>
    <submittedName>
        <fullName evidence="8">Acyl-CoA dehydrogenase</fullName>
    </submittedName>
</protein>
<feature type="domain" description="Acyl-CoA dehydrogenase/oxidase N-terminal" evidence="7">
    <location>
        <begin position="19"/>
        <end position="118"/>
    </location>
</feature>
<sequence length="381" mass="39398">MPSASPAVEDPAEALALEAEIRSTLRAFLADVAPLAVTRRYLDGTGDDPSVLWRRMVGELGLVGLAVPTVLGGDGLAPGLAGVVFEELGRNLVPVPSFGTLGLAVPLLTALGTDDAVAALAPVISGSSIATVGWVGPAGDWDPRSTPVRIDIEGSTATVNGRLHHVIDGDRVDRLFVVGRDPSGALGVVSVAADAVGLRFLPADHLDPTRPAAGVELTDVEGEVVGAGDCSDAVVRAVLTGAALLAAESAGAARHALELTVEYVKVRHQFGRPIGSFQAVKHRCADMLARVELMSALAAEAVDAVSESGNDARETVLAAAAYAADAFTFVASEMIQLHGGIGFTWEHDAHLFFRRAKSSEVTFGAAAELRSAIALQRGWRA</sequence>
<dbReference type="InterPro" id="IPR009075">
    <property type="entry name" value="AcylCo_DH/oxidase_C"/>
</dbReference>
<dbReference type="InterPro" id="IPR013786">
    <property type="entry name" value="AcylCoA_DH/ox_N"/>
</dbReference>
<keyword evidence="5" id="KW-0560">Oxidoreductase</keyword>
<feature type="domain" description="Acyl-CoA dehydrogenase/oxidase C-terminal" evidence="6">
    <location>
        <begin position="241"/>
        <end position="374"/>
    </location>
</feature>
<name>A0A7K1FED0_9ACTN</name>
<dbReference type="AlphaFoldDB" id="A0A7K1FED0"/>
<dbReference type="RefSeq" id="WP_154766501.1">
    <property type="nucleotide sequence ID" value="NZ_WLYK01000001.1"/>
</dbReference>
<comment type="similarity">
    <text evidence="2">Belongs to the acyl-CoA dehydrogenase family.</text>
</comment>
<dbReference type="InterPro" id="IPR037069">
    <property type="entry name" value="AcylCoA_DH/ox_N_sf"/>
</dbReference>